<feature type="non-terminal residue" evidence="2">
    <location>
        <position position="43"/>
    </location>
</feature>
<dbReference type="PROSITE" id="PS50931">
    <property type="entry name" value="HTH_LYSR"/>
    <property type="match status" value="1"/>
</dbReference>
<dbReference type="InterPro" id="IPR000847">
    <property type="entry name" value="LysR_HTH_N"/>
</dbReference>
<dbReference type="EMBL" id="FOVP01000036">
    <property type="protein sequence ID" value="SFO37926.1"/>
    <property type="molecule type" value="Genomic_DNA"/>
</dbReference>
<organism evidence="2 3">
    <name type="scientific">Roseovarius lutimaris</name>
    <dbReference type="NCBI Taxonomy" id="1005928"/>
    <lineage>
        <taxon>Bacteria</taxon>
        <taxon>Pseudomonadati</taxon>
        <taxon>Pseudomonadota</taxon>
        <taxon>Alphaproteobacteria</taxon>
        <taxon>Rhodobacterales</taxon>
        <taxon>Roseobacteraceae</taxon>
        <taxon>Roseovarius</taxon>
    </lineage>
</organism>
<gene>
    <name evidence="2" type="ORF">SAMN04487859_1361</name>
</gene>
<evidence type="ECO:0000313" key="3">
    <source>
        <dbReference type="Proteomes" id="UP000198599"/>
    </source>
</evidence>
<dbReference type="GO" id="GO:0003700">
    <property type="term" value="F:DNA-binding transcription factor activity"/>
    <property type="evidence" value="ECO:0007669"/>
    <property type="project" value="InterPro"/>
</dbReference>
<reference evidence="3" key="1">
    <citation type="submission" date="2016-10" db="EMBL/GenBank/DDBJ databases">
        <authorList>
            <person name="Varghese N."/>
            <person name="Submissions S."/>
        </authorList>
    </citation>
    <scope>NUCLEOTIDE SEQUENCE [LARGE SCALE GENOMIC DNA]</scope>
    <source>
        <strain evidence="3">DSM 28463</strain>
    </source>
</reference>
<dbReference type="OrthoDB" id="9811588at2"/>
<evidence type="ECO:0000259" key="1">
    <source>
        <dbReference type="PROSITE" id="PS50931"/>
    </source>
</evidence>
<keyword evidence="3" id="KW-1185">Reference proteome</keyword>
<sequence length="43" mass="4682">MNLRFLTTVVAFSKHQTLNAAAQTLGLSHSAVSLQIKALEEEL</sequence>
<feature type="domain" description="HTH lysR-type" evidence="1">
    <location>
        <begin position="1"/>
        <end position="43"/>
    </location>
</feature>
<name>A0A1I5GPZ0_9RHOB</name>
<dbReference type="InterPro" id="IPR036388">
    <property type="entry name" value="WH-like_DNA-bd_sf"/>
</dbReference>
<dbReference type="RefSeq" id="WP_143076411.1">
    <property type="nucleotide sequence ID" value="NZ_FOVP01000036.1"/>
</dbReference>
<protein>
    <submittedName>
        <fullName evidence="2">Regulatory helix-turn-helix protein, lysR family</fullName>
    </submittedName>
</protein>
<accession>A0A1I5GPZ0</accession>
<dbReference type="Pfam" id="PF00126">
    <property type="entry name" value="HTH_1"/>
    <property type="match status" value="1"/>
</dbReference>
<dbReference type="Gene3D" id="1.10.10.10">
    <property type="entry name" value="Winged helix-like DNA-binding domain superfamily/Winged helix DNA-binding domain"/>
    <property type="match status" value="1"/>
</dbReference>
<dbReference type="SUPFAM" id="SSF46785">
    <property type="entry name" value="Winged helix' DNA-binding domain"/>
    <property type="match status" value="1"/>
</dbReference>
<dbReference type="AlphaFoldDB" id="A0A1I5GPZ0"/>
<dbReference type="InterPro" id="IPR036390">
    <property type="entry name" value="WH_DNA-bd_sf"/>
</dbReference>
<dbReference type="Proteomes" id="UP000198599">
    <property type="component" value="Unassembled WGS sequence"/>
</dbReference>
<evidence type="ECO:0000313" key="2">
    <source>
        <dbReference type="EMBL" id="SFO37926.1"/>
    </source>
</evidence>
<proteinExistence type="predicted"/>